<proteinExistence type="predicted"/>
<dbReference type="Proteomes" id="UP001235760">
    <property type="component" value="Unassembled WGS sequence"/>
</dbReference>
<protein>
    <submittedName>
        <fullName evidence="7">Acyl-CoA synthetase</fullName>
    </submittedName>
</protein>
<keyword evidence="8" id="KW-1185">Reference proteome</keyword>
<dbReference type="InterPro" id="IPR014548">
    <property type="entry name" value="Ac_Trasf"/>
</dbReference>
<dbReference type="EMBL" id="JAUZEE010000017">
    <property type="protein sequence ID" value="MDP4302915.1"/>
    <property type="molecule type" value="Genomic_DNA"/>
</dbReference>
<dbReference type="PANTHER" id="PTHR30606:SF9">
    <property type="entry name" value="LIPID A BIOSYNTHESIS LAUROYLTRANSFERASE"/>
    <property type="match status" value="1"/>
</dbReference>
<name>A0ABT9G8W3_LEPDI</name>
<organism evidence="7 8">
    <name type="scientific">Leptothrix discophora</name>
    <dbReference type="NCBI Taxonomy" id="89"/>
    <lineage>
        <taxon>Bacteria</taxon>
        <taxon>Pseudomonadati</taxon>
        <taxon>Pseudomonadota</taxon>
        <taxon>Betaproteobacteria</taxon>
        <taxon>Burkholderiales</taxon>
        <taxon>Sphaerotilaceae</taxon>
        <taxon>Leptothrix</taxon>
    </lineage>
</organism>
<keyword evidence="2" id="KW-1003">Cell membrane</keyword>
<evidence type="ECO:0000313" key="8">
    <source>
        <dbReference type="Proteomes" id="UP001235760"/>
    </source>
</evidence>
<keyword evidence="6" id="KW-0012">Acyltransferase</keyword>
<dbReference type="CDD" id="cd07984">
    <property type="entry name" value="LPLAT_LABLAT-like"/>
    <property type="match status" value="1"/>
</dbReference>
<gene>
    <name evidence="7" type="ORF">Q8X39_19940</name>
</gene>
<sequence length="315" mass="35495">MAPESQPDWTRQPERGNRHALALMRWIAMALGRRIARGVLHPITLFFMLTGGAATRASRQYLAQVLGRPPRWSERYRHVHHFAATILDRVYLLQRRHDAFDIRVTNPGLLMTQVEAGRGAMLAGAHLGSFEVLRSLGEGEGQLRVAMLMFEDNARQINATLRAIAPDTPLHVIALGRMSAMLELRAWLDGNGVAGLLADRTLRAPGTTPMQRGGVHRVNFLGRPASFSDGPFRLAMMLRRPLLFMAGLYHGGRRYELRFIEIADFSQRPADGASSEVVLQRAVLRYVEILEGICHETPYNWFNFFDFWSDPDAPT</sequence>
<accession>A0ABT9G8W3</accession>
<evidence type="ECO:0000256" key="2">
    <source>
        <dbReference type="ARBA" id="ARBA00022475"/>
    </source>
</evidence>
<dbReference type="PIRSF" id="PIRSF028561">
    <property type="entry name" value="Ac_Trasf"/>
    <property type="match status" value="1"/>
</dbReference>
<evidence type="ECO:0000313" key="7">
    <source>
        <dbReference type="EMBL" id="MDP4302915.1"/>
    </source>
</evidence>
<keyword evidence="5" id="KW-0472">Membrane</keyword>
<comment type="subcellular location">
    <subcellularLocation>
        <location evidence="1">Cell inner membrane</location>
    </subcellularLocation>
</comment>
<evidence type="ECO:0000256" key="3">
    <source>
        <dbReference type="ARBA" id="ARBA00022519"/>
    </source>
</evidence>
<evidence type="ECO:0000256" key="6">
    <source>
        <dbReference type="ARBA" id="ARBA00023315"/>
    </source>
</evidence>
<evidence type="ECO:0000256" key="1">
    <source>
        <dbReference type="ARBA" id="ARBA00004533"/>
    </source>
</evidence>
<comment type="caution">
    <text evidence="7">The sequence shown here is derived from an EMBL/GenBank/DDBJ whole genome shotgun (WGS) entry which is preliminary data.</text>
</comment>
<dbReference type="PANTHER" id="PTHR30606">
    <property type="entry name" value="LIPID A BIOSYNTHESIS LAUROYL ACYLTRANSFERASE"/>
    <property type="match status" value="1"/>
</dbReference>
<dbReference type="InterPro" id="IPR004960">
    <property type="entry name" value="LipA_acyltrans"/>
</dbReference>
<reference evidence="7 8" key="1">
    <citation type="submission" date="2023-08" db="EMBL/GenBank/DDBJ databases">
        <authorList>
            <person name="Roldan D.M."/>
            <person name="Menes R.J."/>
        </authorList>
    </citation>
    <scope>NUCLEOTIDE SEQUENCE [LARGE SCALE GENOMIC DNA]</scope>
    <source>
        <strain evidence="7 8">CCM 2812</strain>
    </source>
</reference>
<dbReference type="RefSeq" id="WP_305751453.1">
    <property type="nucleotide sequence ID" value="NZ_JAUZEE010000017.1"/>
</dbReference>
<evidence type="ECO:0000256" key="4">
    <source>
        <dbReference type="ARBA" id="ARBA00022679"/>
    </source>
</evidence>
<keyword evidence="3" id="KW-0997">Cell inner membrane</keyword>
<evidence type="ECO:0000256" key="5">
    <source>
        <dbReference type="ARBA" id="ARBA00023136"/>
    </source>
</evidence>
<keyword evidence="4" id="KW-0808">Transferase</keyword>